<sequence length="65" mass="7961">MARALSNQLIRGLRERRLIALFNDWLIGFTECRREGWRDHYLSGGVERWRLLTDLRVQRTKYKRN</sequence>
<evidence type="ECO:0000313" key="1">
    <source>
        <dbReference type="EMBL" id="MPC59188.1"/>
    </source>
</evidence>
<accession>A0A5B7GQ60</accession>
<dbReference type="EMBL" id="VSRR010016338">
    <property type="protein sequence ID" value="MPC59188.1"/>
    <property type="molecule type" value="Genomic_DNA"/>
</dbReference>
<organism evidence="1 2">
    <name type="scientific">Portunus trituberculatus</name>
    <name type="common">Swimming crab</name>
    <name type="synonym">Neptunus trituberculatus</name>
    <dbReference type="NCBI Taxonomy" id="210409"/>
    <lineage>
        <taxon>Eukaryota</taxon>
        <taxon>Metazoa</taxon>
        <taxon>Ecdysozoa</taxon>
        <taxon>Arthropoda</taxon>
        <taxon>Crustacea</taxon>
        <taxon>Multicrustacea</taxon>
        <taxon>Malacostraca</taxon>
        <taxon>Eumalacostraca</taxon>
        <taxon>Eucarida</taxon>
        <taxon>Decapoda</taxon>
        <taxon>Pleocyemata</taxon>
        <taxon>Brachyura</taxon>
        <taxon>Eubrachyura</taxon>
        <taxon>Portunoidea</taxon>
        <taxon>Portunidae</taxon>
        <taxon>Portuninae</taxon>
        <taxon>Portunus</taxon>
    </lineage>
</organism>
<name>A0A5B7GQ60_PORTR</name>
<proteinExistence type="predicted"/>
<reference evidence="1 2" key="1">
    <citation type="submission" date="2019-05" db="EMBL/GenBank/DDBJ databases">
        <title>Another draft genome of Portunus trituberculatus and its Hox gene families provides insights of decapod evolution.</title>
        <authorList>
            <person name="Jeong J.-H."/>
            <person name="Song I."/>
            <person name="Kim S."/>
            <person name="Choi T."/>
            <person name="Kim D."/>
            <person name="Ryu S."/>
            <person name="Kim W."/>
        </authorList>
    </citation>
    <scope>NUCLEOTIDE SEQUENCE [LARGE SCALE GENOMIC DNA]</scope>
    <source>
        <tissue evidence="1">Muscle</tissue>
    </source>
</reference>
<protein>
    <submittedName>
        <fullName evidence="1">Uncharacterized protein</fullName>
    </submittedName>
</protein>
<dbReference type="Proteomes" id="UP000324222">
    <property type="component" value="Unassembled WGS sequence"/>
</dbReference>
<comment type="caution">
    <text evidence="1">The sequence shown here is derived from an EMBL/GenBank/DDBJ whole genome shotgun (WGS) entry which is preliminary data.</text>
</comment>
<keyword evidence="2" id="KW-1185">Reference proteome</keyword>
<gene>
    <name evidence="1" type="ORF">E2C01_053204</name>
</gene>
<dbReference type="AlphaFoldDB" id="A0A5B7GQ60"/>
<evidence type="ECO:0000313" key="2">
    <source>
        <dbReference type="Proteomes" id="UP000324222"/>
    </source>
</evidence>